<evidence type="ECO:0000256" key="1">
    <source>
        <dbReference type="PROSITE-ProRule" id="PRU00047"/>
    </source>
</evidence>
<dbReference type="Proteomes" id="UP001390339">
    <property type="component" value="Unassembled WGS sequence"/>
</dbReference>
<feature type="compositionally biased region" description="Polar residues" evidence="2">
    <location>
        <begin position="463"/>
        <end position="478"/>
    </location>
</feature>
<sequence length="973" mass="106997">MSSHVKSKELCCKQKMVDGTPGRPASSEPPCYNCGLRGHLFTACPEPTRELPAGLEASRARQHSSASDRNDLDRKHKGPIVTRYSHPGGHNQGQGQGANPYGPPPPQQYSYGPPHSATYPSPYPQSFPQGYPPPPRPPFDGYGAPGTAGSPPGPPPGAHPAPPPGFHPGHPGSHPQSYGHPPYGQPPSHNSGYGLPPPPPGVRPGDYRAGPPHPHAPAPGFPPPPPVNFGYPGQSQNLPFAPPGLPLPPPPPPHGHPLPPHPPPIHFSSDNRGFPGPVPPPGFPSYPPGYPPPQHEEQYPSFPHPRREHHRDDRYGKNERGGRRGGHYNARDQDRPRFERDRPYREHSRDRDHRGRTDRHGAKRRFHDRNMDHSPRGGNTSHQLPLSRSESLQSKNPRSTSLSRQESLHTSNQSTPGHSSTLDQSQPSKQPEDVPSQDKAPAGEIQAETKVPAETESAEPESKTTPVVNTNFQANAESQAKDPAVEPPTPQVHPAEQSSQQPGDDADSPYEGFRHDEQTIFNEFEAANKGDPIAEPLPAEWTDGIMLPPPYNAPSVKSAYITPENKDDFALGVRDTEQWAQYRHHIAFQDPKNITIESIDIYLAQIKKLQERPEKRNRAGQHANSQRAKPQNRDHHQGQHNHKDQNRKPDNRKRRWEDYQGEIGAGASRHDPTDALSNYNHGYDSKRSKQMSPEPGEVSDSGSVHGGGIVDVNKRPAAAESAWTGWTRGPADIAPPRDHPLPDRPTAVETPWYPEAASAHYQAQPPPRRYHTEGTSLDGPYDSRHDHRTNSYTPRGHGRDYGNHGHQYRNTPESRKESRGRSRSPSARRHFSGRPHSPLGVSSPHQDGTPNSKPRMRNDSVVSSSAGPEGGRSREVLPSSEKQPYQQRRESSVSRVAGRPGSRQSTPGNASEPESPGSPLTPLEAELLGLVGPDSSDSDTGAKSPSPKRKPQRRLPKMKKRRAQVDAAYSRRW</sequence>
<organism evidence="4 5">
    <name type="scientific">Apiospora arundinis</name>
    <dbReference type="NCBI Taxonomy" id="335852"/>
    <lineage>
        <taxon>Eukaryota</taxon>
        <taxon>Fungi</taxon>
        <taxon>Dikarya</taxon>
        <taxon>Ascomycota</taxon>
        <taxon>Pezizomycotina</taxon>
        <taxon>Sordariomycetes</taxon>
        <taxon>Xylariomycetidae</taxon>
        <taxon>Amphisphaeriales</taxon>
        <taxon>Apiosporaceae</taxon>
        <taxon>Apiospora</taxon>
    </lineage>
</organism>
<feature type="compositionally biased region" description="Basic and acidic residues" evidence="2">
    <location>
        <begin position="310"/>
        <end position="322"/>
    </location>
</feature>
<feature type="compositionally biased region" description="Pro residues" evidence="2">
    <location>
        <begin position="121"/>
        <end position="138"/>
    </location>
</feature>
<feature type="region of interest" description="Disordered" evidence="2">
    <location>
        <begin position="52"/>
        <end position="513"/>
    </location>
</feature>
<feature type="compositionally biased region" description="Polar residues" evidence="2">
    <location>
        <begin position="377"/>
        <end position="429"/>
    </location>
</feature>
<dbReference type="EMBL" id="JAPCWZ010000004">
    <property type="protein sequence ID" value="KAK8868924.1"/>
    <property type="molecule type" value="Genomic_DNA"/>
</dbReference>
<feature type="compositionally biased region" description="Pro residues" evidence="2">
    <location>
        <begin position="151"/>
        <end position="166"/>
    </location>
</feature>
<reference evidence="4 5" key="1">
    <citation type="journal article" date="2024" name="IMA Fungus">
        <title>Apiospora arundinis, a panoply of carbohydrate-active enzymes and secondary metabolites.</title>
        <authorList>
            <person name="Sorensen T."/>
            <person name="Petersen C."/>
            <person name="Muurmann A.T."/>
            <person name="Christiansen J.V."/>
            <person name="Brundto M.L."/>
            <person name="Overgaard C.K."/>
            <person name="Boysen A.T."/>
            <person name="Wollenberg R.D."/>
            <person name="Larsen T.O."/>
            <person name="Sorensen J.L."/>
            <person name="Nielsen K.L."/>
            <person name="Sondergaard T.E."/>
        </authorList>
    </citation>
    <scope>NUCLEOTIDE SEQUENCE [LARGE SCALE GENOMIC DNA]</scope>
    <source>
        <strain evidence="4 5">AAU 773</strain>
    </source>
</reference>
<dbReference type="SUPFAM" id="SSF57756">
    <property type="entry name" value="Retrovirus zinc finger-like domains"/>
    <property type="match status" value="1"/>
</dbReference>
<evidence type="ECO:0000256" key="2">
    <source>
        <dbReference type="SAM" id="MobiDB-lite"/>
    </source>
</evidence>
<feature type="region of interest" description="Disordered" evidence="2">
    <location>
        <begin position="1"/>
        <end position="31"/>
    </location>
</feature>
<feature type="compositionally biased region" description="Basic and acidic residues" evidence="2">
    <location>
        <begin position="631"/>
        <end position="649"/>
    </location>
</feature>
<evidence type="ECO:0000313" key="4">
    <source>
        <dbReference type="EMBL" id="KAK8868924.1"/>
    </source>
</evidence>
<feature type="domain" description="CCHC-type" evidence="3">
    <location>
        <begin position="31"/>
        <end position="46"/>
    </location>
</feature>
<feature type="region of interest" description="Disordered" evidence="2">
    <location>
        <begin position="611"/>
        <end position="973"/>
    </location>
</feature>
<keyword evidence="5" id="KW-1185">Reference proteome</keyword>
<evidence type="ECO:0000259" key="3">
    <source>
        <dbReference type="PROSITE" id="PS50158"/>
    </source>
</evidence>
<protein>
    <recommendedName>
        <fullName evidence="3">CCHC-type domain-containing protein</fullName>
    </recommendedName>
</protein>
<accession>A0ABR2IVS6</accession>
<feature type="compositionally biased region" description="Basic and acidic residues" evidence="2">
    <location>
        <begin position="329"/>
        <end position="360"/>
    </location>
</feature>
<proteinExistence type="predicted"/>
<feature type="compositionally biased region" description="Low complexity" evidence="2">
    <location>
        <begin position="167"/>
        <end position="182"/>
    </location>
</feature>
<comment type="caution">
    <text evidence="4">The sequence shown here is derived from an EMBL/GenBank/DDBJ whole genome shotgun (WGS) entry which is preliminary data.</text>
</comment>
<feature type="compositionally biased region" description="Pro residues" evidence="2">
    <location>
        <begin position="211"/>
        <end position="227"/>
    </location>
</feature>
<feature type="compositionally biased region" description="Polar residues" evidence="2">
    <location>
        <begin position="843"/>
        <end position="852"/>
    </location>
</feature>
<feature type="compositionally biased region" description="Basic and acidic residues" evidence="2">
    <location>
        <begin position="1"/>
        <end position="16"/>
    </location>
</feature>
<gene>
    <name evidence="4" type="ORF">PGQ11_007502</name>
</gene>
<name>A0ABR2IVS6_9PEZI</name>
<feature type="compositionally biased region" description="Pro residues" evidence="2">
    <location>
        <begin position="276"/>
        <end position="293"/>
    </location>
</feature>
<dbReference type="InterPro" id="IPR001878">
    <property type="entry name" value="Znf_CCHC"/>
</dbReference>
<feature type="compositionally biased region" description="Basic residues" evidence="2">
    <location>
        <begin position="946"/>
        <end position="962"/>
    </location>
</feature>
<keyword evidence="1" id="KW-0479">Metal-binding</keyword>
<feature type="compositionally biased region" description="Low complexity" evidence="2">
    <location>
        <begin position="139"/>
        <end position="150"/>
    </location>
</feature>
<keyword evidence="1" id="KW-0863">Zinc-finger</keyword>
<evidence type="ECO:0000313" key="5">
    <source>
        <dbReference type="Proteomes" id="UP001390339"/>
    </source>
</evidence>
<feature type="compositionally biased region" description="Pro residues" evidence="2">
    <location>
        <begin position="240"/>
        <end position="265"/>
    </location>
</feature>
<dbReference type="InterPro" id="IPR036875">
    <property type="entry name" value="Znf_CCHC_sf"/>
</dbReference>
<keyword evidence="1" id="KW-0862">Zinc</keyword>
<dbReference type="PROSITE" id="PS50158">
    <property type="entry name" value="ZF_CCHC"/>
    <property type="match status" value="1"/>
</dbReference>